<evidence type="ECO:0000256" key="1">
    <source>
        <dbReference type="SAM" id="MobiDB-lite"/>
    </source>
</evidence>
<dbReference type="OrthoDB" id="7428414at2"/>
<dbReference type="RefSeq" id="WP_039093809.1">
    <property type="nucleotide sequence ID" value="NZ_JTDN01000001.1"/>
</dbReference>
<proteinExistence type="predicted"/>
<accession>A0A0B2BUZ7</accession>
<dbReference type="EMBL" id="JTDN01000001">
    <property type="protein sequence ID" value="KHL25443.1"/>
    <property type="molecule type" value="Genomic_DNA"/>
</dbReference>
<dbReference type="Proteomes" id="UP000030988">
    <property type="component" value="Unassembled WGS sequence"/>
</dbReference>
<keyword evidence="3" id="KW-1185">Reference proteome</keyword>
<sequence>MTERNPHPDNDLIAEITEGGGTSGQASGSRGALRADVGSRAELERALGDEDGTTAVTGSDNPAQDALKGAKTIDKLRSDDPG</sequence>
<feature type="compositionally biased region" description="Basic and acidic residues" evidence="1">
    <location>
        <begin position="71"/>
        <end position="82"/>
    </location>
</feature>
<dbReference type="AlphaFoldDB" id="A0A0B2BUZ7"/>
<organism evidence="2 3">
    <name type="scientific">Croceibacterium mercuriale</name>
    <dbReference type="NCBI Taxonomy" id="1572751"/>
    <lineage>
        <taxon>Bacteria</taxon>
        <taxon>Pseudomonadati</taxon>
        <taxon>Pseudomonadota</taxon>
        <taxon>Alphaproteobacteria</taxon>
        <taxon>Sphingomonadales</taxon>
        <taxon>Erythrobacteraceae</taxon>
        <taxon>Croceibacterium</taxon>
    </lineage>
</organism>
<evidence type="ECO:0000313" key="3">
    <source>
        <dbReference type="Proteomes" id="UP000030988"/>
    </source>
</evidence>
<reference evidence="2 3" key="1">
    <citation type="submission" date="2014-11" db="EMBL/GenBank/DDBJ databases">
        <title>Draft genome sequence of Kirrobacter mercurialis.</title>
        <authorList>
            <person name="Coil D.A."/>
            <person name="Eisen J.A."/>
        </authorList>
    </citation>
    <scope>NUCLEOTIDE SEQUENCE [LARGE SCALE GENOMIC DNA]</scope>
    <source>
        <strain evidence="2 3">Coronado</strain>
    </source>
</reference>
<feature type="compositionally biased region" description="Basic and acidic residues" evidence="1">
    <location>
        <begin position="37"/>
        <end position="48"/>
    </location>
</feature>
<feature type="region of interest" description="Disordered" evidence="1">
    <location>
        <begin position="1"/>
        <end position="82"/>
    </location>
</feature>
<dbReference type="STRING" id="1572751.PK98_01695"/>
<gene>
    <name evidence="2" type="ORF">PK98_01695</name>
</gene>
<comment type="caution">
    <text evidence="2">The sequence shown here is derived from an EMBL/GenBank/DDBJ whole genome shotgun (WGS) entry which is preliminary data.</text>
</comment>
<evidence type="ECO:0000313" key="2">
    <source>
        <dbReference type="EMBL" id="KHL25443.1"/>
    </source>
</evidence>
<protein>
    <submittedName>
        <fullName evidence="2">Uncharacterized protein</fullName>
    </submittedName>
</protein>
<feature type="compositionally biased region" description="Basic and acidic residues" evidence="1">
    <location>
        <begin position="1"/>
        <end position="10"/>
    </location>
</feature>
<name>A0A0B2BUZ7_9SPHN</name>